<dbReference type="RefSeq" id="WP_182583072.1">
    <property type="nucleotide sequence ID" value="NZ_JABVCQ010000008.1"/>
</dbReference>
<dbReference type="InterPro" id="IPR011742">
    <property type="entry name" value="CRISPR-assoc_prot_TM1812"/>
</dbReference>
<organism evidence="1 2">
    <name type="scientific">Thiospirillum jenense</name>
    <dbReference type="NCBI Taxonomy" id="1653858"/>
    <lineage>
        <taxon>Bacteria</taxon>
        <taxon>Pseudomonadati</taxon>
        <taxon>Pseudomonadota</taxon>
        <taxon>Gammaproteobacteria</taxon>
        <taxon>Chromatiales</taxon>
        <taxon>Chromatiaceae</taxon>
        <taxon>Thiospirillum</taxon>
    </lineage>
</organism>
<dbReference type="NCBIfam" id="TIGR02221">
    <property type="entry name" value="cas_TM1812"/>
    <property type="match status" value="1"/>
</dbReference>
<keyword evidence="2" id="KW-1185">Reference proteome</keyword>
<reference evidence="1 2" key="1">
    <citation type="journal article" date="2020" name="Arch. Microbiol.">
        <title>The genome sequence of the giant phototrophic gammaproteobacterium Thiospirillum jenense gives insight into its physiological properties and phylogenetic relationships.</title>
        <authorList>
            <person name="Imhoff J.F."/>
            <person name="Meyer T.E."/>
            <person name="Kyndt J.A."/>
        </authorList>
    </citation>
    <scope>NUCLEOTIDE SEQUENCE [LARGE SCALE GENOMIC DNA]</scope>
    <source>
        <strain evidence="1 2">DSM 216</strain>
    </source>
</reference>
<sequence>MSNVLLSFIGRTPKTQGGYRTTRYDFGDGTTELPTAFFGWSLQCCRQPDRMVIFGTAGSMWDYLCSGDHAVELPNDAMLELMTAVEDKAVTPAHLAPLAPRLSTQLGCDVQFEIIPYARDTAEQVELLRIMAAHVNAGDTVDMDVTHGFRHLPMLAIVAALYLRSVRRAQISGIWYGAYDPDTQQASVHELSGLLRIADWLQALNTYDKDGDYGVFAELLVPAGGLLAEAAFFERTSNPVKAREKLTAWANRADRLPADDPAAELFGDTLYERIRWYRGNTRTEWERSLAQLYLQRRDYVRAAIYGLESRISAQVVAPIHFS</sequence>
<dbReference type="AlphaFoldDB" id="A0A839HEB2"/>
<dbReference type="CDD" id="cd09732">
    <property type="entry name" value="Csx1_III-U"/>
    <property type="match status" value="1"/>
</dbReference>
<evidence type="ECO:0000313" key="2">
    <source>
        <dbReference type="Proteomes" id="UP000548632"/>
    </source>
</evidence>
<protein>
    <submittedName>
        <fullName evidence="1">TIGR02221 family CRISPR-associated protein</fullName>
    </submittedName>
</protein>
<comment type="caution">
    <text evidence="1">The sequence shown here is derived from an EMBL/GenBank/DDBJ whole genome shotgun (WGS) entry which is preliminary data.</text>
</comment>
<dbReference type="Proteomes" id="UP000548632">
    <property type="component" value="Unassembled WGS sequence"/>
</dbReference>
<dbReference type="InterPro" id="IPR013383">
    <property type="entry name" value="CRISPR-assoc_prot_DxTHG_CS"/>
</dbReference>
<gene>
    <name evidence="1" type="ORF">HUK38_04940</name>
</gene>
<name>A0A839HEB2_9GAMM</name>
<accession>A0A839HEB2</accession>
<dbReference type="SUPFAM" id="SSF160980">
    <property type="entry name" value="SSO1389-like"/>
    <property type="match status" value="1"/>
</dbReference>
<dbReference type="EMBL" id="JABVCQ010000008">
    <property type="protein sequence ID" value="MBB1125578.1"/>
    <property type="molecule type" value="Genomic_DNA"/>
</dbReference>
<dbReference type="NCBIfam" id="TIGR02549">
    <property type="entry name" value="CRISPR_DxTHG"/>
    <property type="match status" value="1"/>
</dbReference>
<evidence type="ECO:0000313" key="1">
    <source>
        <dbReference type="EMBL" id="MBB1125578.1"/>
    </source>
</evidence>
<proteinExistence type="predicted"/>